<dbReference type="Pfam" id="PF07681">
    <property type="entry name" value="DoxX"/>
    <property type="match status" value="1"/>
</dbReference>
<dbReference type="InterPro" id="IPR051907">
    <property type="entry name" value="DoxX-like_oxidoreductase"/>
</dbReference>
<evidence type="ECO:0000256" key="7">
    <source>
        <dbReference type="SAM" id="Phobius"/>
    </source>
</evidence>
<evidence type="ECO:0000313" key="9">
    <source>
        <dbReference type="Proteomes" id="UP000243468"/>
    </source>
</evidence>
<accession>A0A1G6LW92</accession>
<dbReference type="RefSeq" id="WP_092820051.1">
    <property type="nucleotide sequence ID" value="NZ_BAABKJ010000009.1"/>
</dbReference>
<dbReference type="PANTHER" id="PTHR33452:SF1">
    <property type="entry name" value="INNER MEMBRANE PROTEIN YPHA-RELATED"/>
    <property type="match status" value="1"/>
</dbReference>
<dbReference type="AlphaFoldDB" id="A0A1G6LW92"/>
<organism evidence="8 9">
    <name type="scientific">Acinetobacter kookii</name>
    <dbReference type="NCBI Taxonomy" id="1226327"/>
    <lineage>
        <taxon>Bacteria</taxon>
        <taxon>Pseudomonadati</taxon>
        <taxon>Pseudomonadota</taxon>
        <taxon>Gammaproteobacteria</taxon>
        <taxon>Moraxellales</taxon>
        <taxon>Moraxellaceae</taxon>
        <taxon>Acinetobacter</taxon>
    </lineage>
</organism>
<comment type="similarity">
    <text evidence="2">Belongs to the DoxX family.</text>
</comment>
<evidence type="ECO:0000256" key="4">
    <source>
        <dbReference type="ARBA" id="ARBA00022692"/>
    </source>
</evidence>
<keyword evidence="6 7" id="KW-0472">Membrane</keyword>
<dbReference type="PANTHER" id="PTHR33452">
    <property type="entry name" value="OXIDOREDUCTASE CATD-RELATED"/>
    <property type="match status" value="1"/>
</dbReference>
<gene>
    <name evidence="8" type="ORF">SAMN05421732_10760</name>
</gene>
<protein>
    <submittedName>
        <fullName evidence="8">Putative oxidoreductase</fullName>
    </submittedName>
</protein>
<dbReference type="GO" id="GO:0005886">
    <property type="term" value="C:plasma membrane"/>
    <property type="evidence" value="ECO:0007669"/>
    <property type="project" value="UniProtKB-SubCell"/>
</dbReference>
<feature type="transmembrane region" description="Helical" evidence="7">
    <location>
        <begin position="115"/>
        <end position="134"/>
    </location>
</feature>
<feature type="transmembrane region" description="Helical" evidence="7">
    <location>
        <begin position="60"/>
        <end position="77"/>
    </location>
</feature>
<evidence type="ECO:0000256" key="5">
    <source>
        <dbReference type="ARBA" id="ARBA00022989"/>
    </source>
</evidence>
<dbReference type="EMBL" id="FMYO01000007">
    <property type="protein sequence ID" value="SDC47533.1"/>
    <property type="molecule type" value="Genomic_DNA"/>
</dbReference>
<keyword evidence="3" id="KW-1003">Cell membrane</keyword>
<feature type="transmembrane region" description="Helical" evidence="7">
    <location>
        <begin position="83"/>
        <end position="103"/>
    </location>
</feature>
<proteinExistence type="inferred from homology"/>
<evidence type="ECO:0000256" key="2">
    <source>
        <dbReference type="ARBA" id="ARBA00006679"/>
    </source>
</evidence>
<name>A0A1G6LW92_9GAMM</name>
<feature type="transmembrane region" description="Helical" evidence="7">
    <location>
        <begin position="20"/>
        <end position="39"/>
    </location>
</feature>
<dbReference type="OrthoDB" id="9792760at2"/>
<keyword evidence="9" id="KW-1185">Reference proteome</keyword>
<dbReference type="InterPro" id="IPR032808">
    <property type="entry name" value="DoxX"/>
</dbReference>
<sequence>MFNPNTFIKNLVQGLQTDAFIALVARVLIAYIFLMSGWMKINAYAATAGYMESKGVPSSLLPLSILVVAGGGLALLFGFQARLAALGLAIFTFICGFIFHGTGTPDDAIHLMKNIAMTGGLLFLMLHGAGKFSVDDMLERLSPALRKIEG</sequence>
<evidence type="ECO:0000256" key="6">
    <source>
        <dbReference type="ARBA" id="ARBA00023136"/>
    </source>
</evidence>
<comment type="subcellular location">
    <subcellularLocation>
        <location evidence="1">Cell membrane</location>
        <topology evidence="1">Multi-pass membrane protein</topology>
    </subcellularLocation>
</comment>
<keyword evidence="5 7" id="KW-1133">Transmembrane helix</keyword>
<dbReference type="Proteomes" id="UP000243468">
    <property type="component" value="Unassembled WGS sequence"/>
</dbReference>
<evidence type="ECO:0000256" key="3">
    <source>
        <dbReference type="ARBA" id="ARBA00022475"/>
    </source>
</evidence>
<evidence type="ECO:0000313" key="8">
    <source>
        <dbReference type="EMBL" id="SDC47533.1"/>
    </source>
</evidence>
<evidence type="ECO:0000256" key="1">
    <source>
        <dbReference type="ARBA" id="ARBA00004651"/>
    </source>
</evidence>
<keyword evidence="4 7" id="KW-0812">Transmembrane</keyword>
<reference evidence="9" key="1">
    <citation type="submission" date="2016-09" db="EMBL/GenBank/DDBJ databases">
        <authorList>
            <person name="Varghese N."/>
            <person name="Submissions S."/>
        </authorList>
    </citation>
    <scope>NUCLEOTIDE SEQUENCE [LARGE SCALE GENOMIC DNA]</scope>
    <source>
        <strain evidence="9">ANC 4667</strain>
    </source>
</reference>
<dbReference type="STRING" id="1226327.SAMN05421732_10760"/>